<protein>
    <recommendedName>
        <fullName evidence="10">Kinesin-like protein 6</fullName>
    </recommendedName>
</protein>
<dbReference type="Proteomes" id="UP000085678">
    <property type="component" value="Unplaced"/>
</dbReference>
<dbReference type="GeneID" id="106160588"/>
<keyword evidence="8 11" id="KW-0505">Motor protein</keyword>
<evidence type="ECO:0000256" key="8">
    <source>
        <dbReference type="ARBA" id="ARBA00023175"/>
    </source>
</evidence>
<keyword evidence="4 11" id="KW-0067">ATP-binding</keyword>
<comment type="subcellular location">
    <subcellularLocation>
        <location evidence="1">Mitochondrion membrane</location>
        <topology evidence="1">Peripheral membrane protein</topology>
    </subcellularLocation>
</comment>
<comment type="similarity">
    <text evidence="11">Belongs to the TRAFAC class myosin-kinesin ATPase superfamily. Kinesin family.</text>
</comment>
<evidence type="ECO:0000256" key="11">
    <source>
        <dbReference type="PROSITE-ProRule" id="PRU00283"/>
    </source>
</evidence>
<name>A0A1S3I5N7_LINAN</name>
<dbReference type="OrthoDB" id="3176171at2759"/>
<gene>
    <name evidence="15" type="primary">LOC106160588</name>
</gene>
<evidence type="ECO:0000256" key="9">
    <source>
        <dbReference type="ARBA" id="ARBA00054688"/>
    </source>
</evidence>
<evidence type="ECO:0000259" key="13">
    <source>
        <dbReference type="PROSITE" id="PS50067"/>
    </source>
</evidence>
<dbReference type="InterPro" id="IPR001752">
    <property type="entry name" value="Kinesin_motor_dom"/>
</dbReference>
<dbReference type="PRINTS" id="PR00380">
    <property type="entry name" value="KINESINHEAVY"/>
</dbReference>
<dbReference type="GO" id="GO:0005524">
    <property type="term" value="F:ATP binding"/>
    <property type="evidence" value="ECO:0007669"/>
    <property type="project" value="UniProtKB-UniRule"/>
</dbReference>
<organism evidence="14 15">
    <name type="scientific">Lingula anatina</name>
    <name type="common">Brachiopod</name>
    <name type="synonym">Lingula unguis</name>
    <dbReference type="NCBI Taxonomy" id="7574"/>
    <lineage>
        <taxon>Eukaryota</taxon>
        <taxon>Metazoa</taxon>
        <taxon>Spiralia</taxon>
        <taxon>Lophotrochozoa</taxon>
        <taxon>Brachiopoda</taxon>
        <taxon>Linguliformea</taxon>
        <taxon>Lingulata</taxon>
        <taxon>Lingulida</taxon>
        <taxon>Linguloidea</taxon>
        <taxon>Lingulidae</taxon>
        <taxon>Lingula</taxon>
    </lineage>
</organism>
<dbReference type="GO" id="GO:0031966">
    <property type="term" value="C:mitochondrial membrane"/>
    <property type="evidence" value="ECO:0007669"/>
    <property type="project" value="UniProtKB-SubCell"/>
</dbReference>
<feature type="binding site" evidence="11">
    <location>
        <begin position="112"/>
        <end position="119"/>
    </location>
    <ligand>
        <name>ATP</name>
        <dbReference type="ChEBI" id="CHEBI:30616"/>
    </ligand>
</feature>
<sequence length="984" mass="109611">MAEESVKVAVRLRPFNSREKARNATLIIDMKGPTTYIKDPSAPSEEAKSFTFDYSYWSHDGSKLEGDGYIAPDPGHPNGKKFADQKTVFQDLGMGVLTNAWDGFNSTLFAYGQTGSGKSWSVVGYGVNRGIVPQFCEEVFNRVDAEKNNGSSTQFEVNFSMLEIYNEIVRDLLNPGSGGKGGLKVRQHPKKGFYAQGLTSALVSSYNDIEKKMEEGTTNRTVAATNMNATSSRAHTIVGITLIQKFKNAAGEETAKTGIVNLVDLAGSERADSTGATGDRLKEGAAINQSLSSLGNVISALAEKSSGKNTRVPYRNSVLTMLLKNALGGNSKTIMIAALSPADINYDETLSTLRYADRAKQIKTKATVNEDPTEKLIRELQEENERLKKMMEGGNIQVPRGDGDDEIQASEGMSEEEIAALKKQLEEEYKAELEENAKQMEEMKKAYEDKLRESQEDSKASSLSDTQAKKQTVPHLSNLNFDPQLTGKIVYFIDGDTKTVGNKKGEQSDIVLAGPSIMAQHAVFTVEGGKIFLEKMAANARLLMNGDPVNQKTEVKHNARLMFGTTQLYLFVNPKERDAAKTPYPEITFEMAQDEIAACSGFDMNTENKSQDDLLLQEDLADMIPAVEEANSISQELDKKLKFEIIIVSSEARGELSGRTEVMVRVSNLETGYEWVWSKNKFIDRKYVMQELFQKYDDGETWDVPPEQDPFYENPEDPVHIGSVKVWLQSLAYLIELKEQLEITDFRGRQMGIFNLEVVPCNKKGKEYTEADDVFVDDPEELVGKDLHFMVKVNSARGIPARYTDLYARFIAPGQTDFTETAQISGTSNPNWNFKKQYDLPVVKPEHVKMLRDGAMMVQIWGDQKSGQAKKSVNTKKEMEKLSMAAQQVHHGNANVKTVDAGKVKYMMQSALLEKRQKKYEEKMSQLRKMVKVANSHHKVRVETKVINEVLNASSWKEAEKQINKIPKDSGGDEIPKSGACTIL</sequence>
<evidence type="ECO:0000256" key="10">
    <source>
        <dbReference type="ARBA" id="ARBA00079247"/>
    </source>
</evidence>
<evidence type="ECO:0000256" key="1">
    <source>
        <dbReference type="ARBA" id="ARBA00004318"/>
    </source>
</evidence>
<dbReference type="GO" id="GO:0003777">
    <property type="term" value="F:microtubule motor activity"/>
    <property type="evidence" value="ECO:0007669"/>
    <property type="project" value="InterPro"/>
</dbReference>
<evidence type="ECO:0000313" key="14">
    <source>
        <dbReference type="Proteomes" id="UP000085678"/>
    </source>
</evidence>
<dbReference type="RefSeq" id="XP_013392684.1">
    <property type="nucleotide sequence ID" value="XM_013537230.2"/>
</dbReference>
<dbReference type="GO" id="GO:0008017">
    <property type="term" value="F:microtubule binding"/>
    <property type="evidence" value="ECO:0007669"/>
    <property type="project" value="InterPro"/>
</dbReference>
<dbReference type="SMART" id="SM00129">
    <property type="entry name" value="KISc"/>
    <property type="match status" value="1"/>
</dbReference>
<evidence type="ECO:0000256" key="2">
    <source>
        <dbReference type="ARBA" id="ARBA00022448"/>
    </source>
</evidence>
<keyword evidence="2" id="KW-0813">Transport</keyword>
<evidence type="ECO:0000256" key="3">
    <source>
        <dbReference type="ARBA" id="ARBA00022741"/>
    </source>
</evidence>
<dbReference type="Gene3D" id="3.40.850.10">
    <property type="entry name" value="Kinesin motor domain"/>
    <property type="match status" value="1"/>
</dbReference>
<dbReference type="Pfam" id="PF00498">
    <property type="entry name" value="FHA"/>
    <property type="match status" value="1"/>
</dbReference>
<dbReference type="FunFam" id="3.40.850.10:FF:000063">
    <property type="entry name" value="Kinesin-like protein"/>
    <property type="match status" value="1"/>
</dbReference>
<dbReference type="PANTHER" id="PTHR47117">
    <property type="entry name" value="STAR-RELATED LIPID TRANSFER PROTEIN 9"/>
    <property type="match status" value="1"/>
</dbReference>
<dbReference type="STRING" id="7574.A0A1S3I5N7"/>
<dbReference type="InterPro" id="IPR036961">
    <property type="entry name" value="Kinesin_motor_dom_sf"/>
</dbReference>
<keyword evidence="14" id="KW-1185">Reference proteome</keyword>
<dbReference type="PROSITE" id="PS50067">
    <property type="entry name" value="KINESIN_MOTOR_2"/>
    <property type="match status" value="1"/>
</dbReference>
<comment type="function">
    <text evidence="9">Microtubule-dependent motor protein required for mitochondrion morphology and transport of mitochondria in neuronal cells.</text>
</comment>
<dbReference type="AlphaFoldDB" id="A0A1S3I5N7"/>
<dbReference type="FunFam" id="2.60.200.20:FF:000034">
    <property type="entry name" value="kinesin-like protein KIF28P"/>
    <property type="match status" value="1"/>
</dbReference>
<evidence type="ECO:0000256" key="7">
    <source>
        <dbReference type="ARBA" id="ARBA00023136"/>
    </source>
</evidence>
<dbReference type="KEGG" id="lak:106160588"/>
<evidence type="ECO:0000313" key="15">
    <source>
        <dbReference type="RefSeq" id="XP_013392684.1"/>
    </source>
</evidence>
<evidence type="ECO:0000256" key="12">
    <source>
        <dbReference type="SAM" id="MobiDB-lite"/>
    </source>
</evidence>
<dbReference type="InterPro" id="IPR000253">
    <property type="entry name" value="FHA_dom"/>
</dbReference>
<dbReference type="GO" id="GO:0007018">
    <property type="term" value="P:microtubule-based movement"/>
    <property type="evidence" value="ECO:0007669"/>
    <property type="project" value="InterPro"/>
</dbReference>
<accession>A0A1S3I5N7</accession>
<feature type="compositionally biased region" description="Polar residues" evidence="12">
    <location>
        <begin position="460"/>
        <end position="471"/>
    </location>
</feature>
<feature type="region of interest" description="Disordered" evidence="12">
    <location>
        <begin position="448"/>
        <end position="471"/>
    </location>
</feature>
<proteinExistence type="inferred from homology"/>
<keyword evidence="7" id="KW-0472">Membrane</keyword>
<dbReference type="SUPFAM" id="SSF52540">
    <property type="entry name" value="P-loop containing nucleoside triphosphate hydrolases"/>
    <property type="match status" value="1"/>
</dbReference>
<feature type="domain" description="Kinesin motor" evidence="13">
    <location>
        <begin position="5"/>
        <end position="362"/>
    </location>
</feature>
<dbReference type="InParanoid" id="A0A1S3I5N7"/>
<dbReference type="Gene3D" id="2.60.200.20">
    <property type="match status" value="1"/>
</dbReference>
<dbReference type="Pfam" id="PF00225">
    <property type="entry name" value="Kinesin"/>
    <property type="match status" value="1"/>
</dbReference>
<evidence type="ECO:0000256" key="4">
    <source>
        <dbReference type="ARBA" id="ARBA00022840"/>
    </source>
</evidence>
<keyword evidence="3 11" id="KW-0547">Nucleotide-binding</keyword>
<reference evidence="15" key="1">
    <citation type="submission" date="2025-08" db="UniProtKB">
        <authorList>
            <consortium name="RefSeq"/>
        </authorList>
    </citation>
    <scope>IDENTIFICATION</scope>
    <source>
        <tissue evidence="15">Gonads</tissue>
    </source>
</reference>
<dbReference type="SUPFAM" id="SSF49879">
    <property type="entry name" value="SMAD/FHA domain"/>
    <property type="match status" value="1"/>
</dbReference>
<evidence type="ECO:0000256" key="5">
    <source>
        <dbReference type="ARBA" id="ARBA00023054"/>
    </source>
</evidence>
<keyword evidence="5" id="KW-0175">Coiled coil</keyword>
<feature type="compositionally biased region" description="Basic and acidic residues" evidence="12">
    <location>
        <begin position="448"/>
        <end position="459"/>
    </location>
</feature>
<dbReference type="InterPro" id="IPR008984">
    <property type="entry name" value="SMAD_FHA_dom_sf"/>
</dbReference>
<evidence type="ECO:0000256" key="6">
    <source>
        <dbReference type="ARBA" id="ARBA00023128"/>
    </source>
</evidence>
<dbReference type="InterPro" id="IPR027417">
    <property type="entry name" value="P-loop_NTPase"/>
</dbReference>
<keyword evidence="6" id="KW-0496">Mitochondrion</keyword>